<organism evidence="4 5">
    <name type="scientific">Zhongshania borealis</name>
    <dbReference type="NCBI Taxonomy" id="889488"/>
    <lineage>
        <taxon>Bacteria</taxon>
        <taxon>Pseudomonadati</taxon>
        <taxon>Pseudomonadota</taxon>
        <taxon>Gammaproteobacteria</taxon>
        <taxon>Cellvibrionales</taxon>
        <taxon>Spongiibacteraceae</taxon>
        <taxon>Zhongshania</taxon>
    </lineage>
</organism>
<dbReference type="PANTHER" id="PTHR47752:SF1">
    <property type="entry name" value="HTH-TYPE TRANSCRIPTIONAL REPRESSOR FABR"/>
    <property type="match status" value="1"/>
</dbReference>
<evidence type="ECO:0000313" key="4">
    <source>
        <dbReference type="EMBL" id="GAA4098749.1"/>
    </source>
</evidence>
<gene>
    <name evidence="4" type="ORF">GCM10022414_24740</name>
</gene>
<proteinExistence type="predicted"/>
<dbReference type="InterPro" id="IPR050692">
    <property type="entry name" value="HTH_transcr_repressor_FabR"/>
</dbReference>
<evidence type="ECO:0000313" key="5">
    <source>
        <dbReference type="Proteomes" id="UP001500392"/>
    </source>
</evidence>
<keyword evidence="1 2" id="KW-0238">DNA-binding</keyword>
<dbReference type="Proteomes" id="UP001500392">
    <property type="component" value="Unassembled WGS sequence"/>
</dbReference>
<accession>A0ABP7WWR0</accession>
<evidence type="ECO:0000256" key="2">
    <source>
        <dbReference type="PROSITE-ProRule" id="PRU00335"/>
    </source>
</evidence>
<evidence type="ECO:0000256" key="1">
    <source>
        <dbReference type="ARBA" id="ARBA00023125"/>
    </source>
</evidence>
<protein>
    <recommendedName>
        <fullName evidence="3">HTH tetR-type domain-containing protein</fullName>
    </recommendedName>
</protein>
<dbReference type="Pfam" id="PF00440">
    <property type="entry name" value="TetR_N"/>
    <property type="match status" value="1"/>
</dbReference>
<dbReference type="PROSITE" id="PS50977">
    <property type="entry name" value="HTH_TETR_2"/>
    <property type="match status" value="1"/>
</dbReference>
<sequence>MNVSAKIETTAKKLRGGKGNLSAAKVGGGRDRLLKAALRLGARQRSIANLGLRELAREAGMHHTAIYRHFKSIDEVAVALVEPLSAQLRVDLRFARRSANRDAKDMIRASTLRYFDYVREHPLGVIFCAREIHGGLPCLREALQKMLDEFAADSAEDLCLLGLDKLLPDYEMLLTLTRLIAQHTLFAALDYLEQKESSDVIVERTVIFVECLIAGAIARNRST</sequence>
<reference evidence="5" key="1">
    <citation type="journal article" date="2019" name="Int. J. Syst. Evol. Microbiol.">
        <title>The Global Catalogue of Microorganisms (GCM) 10K type strain sequencing project: providing services to taxonomists for standard genome sequencing and annotation.</title>
        <authorList>
            <consortium name="The Broad Institute Genomics Platform"/>
            <consortium name="The Broad Institute Genome Sequencing Center for Infectious Disease"/>
            <person name="Wu L."/>
            <person name="Ma J."/>
        </authorList>
    </citation>
    <scope>NUCLEOTIDE SEQUENCE [LARGE SCALE GENOMIC DNA]</scope>
    <source>
        <strain evidence="5">JCM 17304</strain>
    </source>
</reference>
<dbReference type="EMBL" id="BAABDM010000004">
    <property type="protein sequence ID" value="GAA4098749.1"/>
    <property type="molecule type" value="Genomic_DNA"/>
</dbReference>
<dbReference type="InterPro" id="IPR001647">
    <property type="entry name" value="HTH_TetR"/>
</dbReference>
<feature type="DNA-binding region" description="H-T-H motif" evidence="2">
    <location>
        <begin position="51"/>
        <end position="70"/>
    </location>
</feature>
<dbReference type="SUPFAM" id="SSF46689">
    <property type="entry name" value="Homeodomain-like"/>
    <property type="match status" value="1"/>
</dbReference>
<dbReference type="InterPro" id="IPR009057">
    <property type="entry name" value="Homeodomain-like_sf"/>
</dbReference>
<dbReference type="Gene3D" id="1.10.10.60">
    <property type="entry name" value="Homeodomain-like"/>
    <property type="match status" value="1"/>
</dbReference>
<dbReference type="PANTHER" id="PTHR47752">
    <property type="entry name" value="HTH-TYPE TRANSCRIPTIONAL REPRESSOR FABR"/>
    <property type="match status" value="1"/>
</dbReference>
<dbReference type="Gene3D" id="1.10.357.10">
    <property type="entry name" value="Tetracycline Repressor, domain 2"/>
    <property type="match status" value="1"/>
</dbReference>
<name>A0ABP7WWR0_9GAMM</name>
<evidence type="ECO:0000259" key="3">
    <source>
        <dbReference type="PROSITE" id="PS50977"/>
    </source>
</evidence>
<feature type="domain" description="HTH tetR-type" evidence="3">
    <location>
        <begin position="27"/>
        <end position="88"/>
    </location>
</feature>
<comment type="caution">
    <text evidence="4">The sequence shown here is derived from an EMBL/GenBank/DDBJ whole genome shotgun (WGS) entry which is preliminary data.</text>
</comment>
<keyword evidence="5" id="KW-1185">Reference proteome</keyword>